<name>A0A4R5L1W9_9BURK</name>
<sequence length="168" mass="18694">MRLQFQFPDTLAFHGIERDAFEARLRDALHCAFDGSRVRQQVEQVDARLPFEPSNVLSLRLLGHEQIFEQCMTLDLSRFDDMPMALRRVVTHAIGARPGLGLAEPGIAANIVGQNKEATNCLAPNIPVTLRRRRTSVLVLAIAAGTAVGGCLQRRGRLTGRRLLLRGW</sequence>
<reference evidence="1 2" key="1">
    <citation type="submission" date="2019-03" db="EMBL/GenBank/DDBJ databases">
        <title>Paraburkholderia sp. isolated from native Mimosa gymnas in Guartela State Park, Brazil.</title>
        <authorList>
            <person name="Paulitsch F."/>
            <person name="Hungria M."/>
            <person name="Delamuta J.R.M."/>
            <person name="Ribeiro R.A."/>
            <person name="Dall'Agnol R."/>
            <person name="Silva J.S.B."/>
        </authorList>
    </citation>
    <scope>NUCLEOTIDE SEQUENCE [LARGE SCALE GENOMIC DNA]</scope>
    <source>
        <strain evidence="1 2">CNPSo 3008</strain>
    </source>
</reference>
<comment type="caution">
    <text evidence="1">The sequence shown here is derived from an EMBL/GenBank/DDBJ whole genome shotgun (WGS) entry which is preliminary data.</text>
</comment>
<dbReference type="RefSeq" id="WP_133190099.1">
    <property type="nucleotide sequence ID" value="NZ_SMOD01000060.1"/>
</dbReference>
<organism evidence="1 2">
    <name type="scientific">Paraburkholderia guartelaensis</name>
    <dbReference type="NCBI Taxonomy" id="2546446"/>
    <lineage>
        <taxon>Bacteria</taxon>
        <taxon>Pseudomonadati</taxon>
        <taxon>Pseudomonadota</taxon>
        <taxon>Betaproteobacteria</taxon>
        <taxon>Burkholderiales</taxon>
        <taxon>Burkholderiaceae</taxon>
        <taxon>Paraburkholderia</taxon>
    </lineage>
</organism>
<dbReference type="AlphaFoldDB" id="A0A4R5L1W9"/>
<dbReference type="EMBL" id="SMOD01000060">
    <property type="protein sequence ID" value="TDG02527.1"/>
    <property type="molecule type" value="Genomic_DNA"/>
</dbReference>
<gene>
    <name evidence="1" type="ORF">E1N52_39370</name>
</gene>
<dbReference type="OrthoDB" id="9000857at2"/>
<dbReference type="Proteomes" id="UP000295606">
    <property type="component" value="Unassembled WGS sequence"/>
</dbReference>
<proteinExistence type="predicted"/>
<protein>
    <submittedName>
        <fullName evidence="1">Uncharacterized protein</fullName>
    </submittedName>
</protein>
<accession>A0A4R5L1W9</accession>
<evidence type="ECO:0000313" key="2">
    <source>
        <dbReference type="Proteomes" id="UP000295606"/>
    </source>
</evidence>
<evidence type="ECO:0000313" key="1">
    <source>
        <dbReference type="EMBL" id="TDG02527.1"/>
    </source>
</evidence>